<dbReference type="AlphaFoldDB" id="A0A2U3D7T0"/>
<dbReference type="CDD" id="cd06223">
    <property type="entry name" value="PRTases_typeI"/>
    <property type="match status" value="1"/>
</dbReference>
<dbReference type="InterPro" id="IPR029057">
    <property type="entry name" value="PRTase-like"/>
</dbReference>
<sequence>MAHIQLLNADSMRRALSRIAHEIVERSGSPDGLALVGIRTRGWHLAERLAHRITQIEGWQLPSYALDVSAFRDDRGHIVRGKNGEKASWFTAEDLFTQRYKEVPEWLEQRAVEGRRVILIDDVLFTGRTVRAALDALSRYSRPAVIQLAVLVDRGHRELPIRPDYVGKNVPTARDERISVKVLEVDSEDGVWLYKHSGE</sequence>
<evidence type="ECO:0000313" key="12">
    <source>
        <dbReference type="EMBL" id="PWI57322.1"/>
    </source>
</evidence>
<dbReference type="InterPro" id="IPR023050">
    <property type="entry name" value="PyrR"/>
</dbReference>
<comment type="function">
    <text evidence="8 10">Also displays a weak uracil phosphoribosyltransferase activity which is not physiologically significant.</text>
</comment>
<accession>A0A2U3D7T0</accession>
<keyword evidence="5 10" id="KW-0805">Transcription regulation</keyword>
<evidence type="ECO:0000313" key="13">
    <source>
        <dbReference type="Proteomes" id="UP000245380"/>
    </source>
</evidence>
<organism evidence="12 13">
    <name type="scientific">Sulfoacidibacillus thermotolerans</name>
    <name type="common">Acidibacillus sulfuroxidans</name>
    <dbReference type="NCBI Taxonomy" id="1765684"/>
    <lineage>
        <taxon>Bacteria</taxon>
        <taxon>Bacillati</taxon>
        <taxon>Bacillota</taxon>
        <taxon>Bacilli</taxon>
        <taxon>Bacillales</taxon>
        <taxon>Alicyclobacillaceae</taxon>
        <taxon>Sulfoacidibacillus</taxon>
    </lineage>
</organism>
<keyword evidence="6 10" id="KW-0804">Transcription</keyword>
<evidence type="ECO:0000256" key="10">
    <source>
        <dbReference type="HAMAP-Rule" id="MF_01219"/>
    </source>
</evidence>
<comment type="catalytic activity">
    <reaction evidence="10">
        <text>UMP + diphosphate = 5-phospho-alpha-D-ribose 1-diphosphate + uracil</text>
        <dbReference type="Rhea" id="RHEA:13017"/>
        <dbReference type="ChEBI" id="CHEBI:17568"/>
        <dbReference type="ChEBI" id="CHEBI:33019"/>
        <dbReference type="ChEBI" id="CHEBI:57865"/>
        <dbReference type="ChEBI" id="CHEBI:58017"/>
        <dbReference type="EC" id="2.4.2.9"/>
    </reaction>
</comment>
<evidence type="ECO:0000256" key="3">
    <source>
        <dbReference type="ARBA" id="ARBA00022676"/>
    </source>
</evidence>
<dbReference type="GO" id="GO:0004845">
    <property type="term" value="F:uracil phosphoribosyltransferase activity"/>
    <property type="evidence" value="ECO:0007669"/>
    <property type="project" value="UniProtKB-UniRule"/>
</dbReference>
<dbReference type="GO" id="GO:0003723">
    <property type="term" value="F:RNA binding"/>
    <property type="evidence" value="ECO:0007669"/>
    <property type="project" value="UniProtKB-UniRule"/>
</dbReference>
<dbReference type="HAMAP" id="MF_01219">
    <property type="entry name" value="PyrR"/>
    <property type="match status" value="1"/>
</dbReference>
<comment type="caution">
    <text evidence="12">The sequence shown here is derived from an EMBL/GenBank/DDBJ whole genome shotgun (WGS) entry which is preliminary data.</text>
</comment>
<proteinExistence type="inferred from homology"/>
<feature type="short sequence motif" description="PRPP-binding" evidence="10">
    <location>
        <begin position="117"/>
        <end position="129"/>
    </location>
</feature>
<dbReference type="NCBIfam" id="NF003549">
    <property type="entry name" value="PRK05205.1-5"/>
    <property type="match status" value="1"/>
</dbReference>
<protein>
    <recommendedName>
        <fullName evidence="10">Bifunctional protein PyrR</fullName>
    </recommendedName>
    <domain>
        <recommendedName>
            <fullName evidence="10">Pyrimidine operon regulatory protein</fullName>
        </recommendedName>
    </domain>
    <domain>
        <recommendedName>
            <fullName evidence="10">Uracil phosphoribosyltransferase</fullName>
            <shortName evidence="10">UPRTase</shortName>
            <ecNumber evidence="10">2.4.2.9</ecNumber>
        </recommendedName>
    </domain>
</protein>
<evidence type="ECO:0000256" key="4">
    <source>
        <dbReference type="ARBA" id="ARBA00022679"/>
    </source>
</evidence>
<feature type="domain" description="Phosphoribosyltransferase" evidence="11">
    <location>
        <begin position="5"/>
        <end position="170"/>
    </location>
</feature>
<dbReference type="EMBL" id="MPDK01000014">
    <property type="protein sequence ID" value="PWI57322.1"/>
    <property type="molecule type" value="Genomic_DNA"/>
</dbReference>
<dbReference type="FunFam" id="3.40.50.2020:FF:000020">
    <property type="entry name" value="Bifunctional protein PyrR"/>
    <property type="match status" value="1"/>
</dbReference>
<dbReference type="OrthoDB" id="9802227at2"/>
<dbReference type="RefSeq" id="WP_109430850.1">
    <property type="nucleotide sequence ID" value="NZ_MPDK01000014.1"/>
</dbReference>
<name>A0A2U3D7T0_SULT2</name>
<evidence type="ECO:0000259" key="11">
    <source>
        <dbReference type="Pfam" id="PF00156"/>
    </source>
</evidence>
<dbReference type="PANTHER" id="PTHR11608">
    <property type="entry name" value="BIFUNCTIONAL PROTEIN PYRR"/>
    <property type="match status" value="1"/>
</dbReference>
<evidence type="ECO:0000256" key="2">
    <source>
        <dbReference type="ARBA" id="ARBA00022472"/>
    </source>
</evidence>
<dbReference type="PANTHER" id="PTHR11608:SF0">
    <property type="entry name" value="BIFUNCTIONAL PROTEIN PYRR"/>
    <property type="match status" value="1"/>
</dbReference>
<dbReference type="Proteomes" id="UP000245380">
    <property type="component" value="Unassembled WGS sequence"/>
</dbReference>
<dbReference type="Pfam" id="PF00156">
    <property type="entry name" value="Pribosyltran"/>
    <property type="match status" value="1"/>
</dbReference>
<evidence type="ECO:0000256" key="5">
    <source>
        <dbReference type="ARBA" id="ARBA00023015"/>
    </source>
</evidence>
<keyword evidence="13" id="KW-1185">Reference proteome</keyword>
<comment type="similarity">
    <text evidence="1 10">Belongs to the purine/pyrimidine phosphoribosyltransferase family. PyrR subfamily.</text>
</comment>
<comment type="function">
    <text evidence="7 10">Regulates transcriptional attenuation of the pyrimidine nucleotide (pyr) operon by binding in a uridine-dependent manner to specific sites on pyr mRNA. This disrupts an antiterminator hairpin in the RNA and favors formation of a downstream transcription terminator, leading to a reduced expression of downstream genes.</text>
</comment>
<evidence type="ECO:0000256" key="7">
    <source>
        <dbReference type="ARBA" id="ARBA00053556"/>
    </source>
</evidence>
<keyword evidence="2 10" id="KW-0806">Transcription termination</keyword>
<evidence type="ECO:0000256" key="8">
    <source>
        <dbReference type="ARBA" id="ARBA00056018"/>
    </source>
</evidence>
<gene>
    <name evidence="10" type="primary">pyrR</name>
    <name evidence="12" type="ORF">BM613_08950</name>
</gene>
<reference evidence="12 13" key="1">
    <citation type="submission" date="2016-11" db="EMBL/GenBank/DDBJ databases">
        <title>Comparative genomics of Acidibacillus ferroxidans species.</title>
        <authorList>
            <person name="Oliveira G."/>
            <person name="Nunes G."/>
            <person name="Oliveira R."/>
            <person name="Araujo F."/>
            <person name="Salim A."/>
            <person name="Scholte L."/>
            <person name="Morais D."/>
            <person name="Nancucheo I."/>
            <person name="Johnson D.B."/>
            <person name="Grail B."/>
            <person name="Bittencourt J."/>
            <person name="Valadares R."/>
        </authorList>
    </citation>
    <scope>NUCLEOTIDE SEQUENCE [LARGE SCALE GENOMIC DNA]</scope>
    <source>
        <strain evidence="12 13">Y002</strain>
    </source>
</reference>
<dbReference type="Gene3D" id="3.40.50.2020">
    <property type="match status" value="1"/>
</dbReference>
<dbReference type="SUPFAM" id="SSF53271">
    <property type="entry name" value="PRTase-like"/>
    <property type="match status" value="1"/>
</dbReference>
<evidence type="ECO:0000256" key="1">
    <source>
        <dbReference type="ARBA" id="ARBA00005565"/>
    </source>
</evidence>
<keyword evidence="4 10" id="KW-0808">Transferase</keyword>
<comment type="subunit">
    <text evidence="9 10">Homodimer and homohexamer; in equilibrium.</text>
</comment>
<evidence type="ECO:0000256" key="9">
    <source>
        <dbReference type="ARBA" id="ARBA00063792"/>
    </source>
</evidence>
<dbReference type="GO" id="GO:0006353">
    <property type="term" value="P:DNA-templated transcription termination"/>
    <property type="evidence" value="ECO:0007669"/>
    <property type="project" value="UniProtKB-UniRule"/>
</dbReference>
<dbReference type="InterPro" id="IPR050137">
    <property type="entry name" value="PyrR_bifunctional"/>
</dbReference>
<keyword evidence="3 10" id="KW-0328">Glycosyltransferase</keyword>
<evidence type="ECO:0000256" key="6">
    <source>
        <dbReference type="ARBA" id="ARBA00023163"/>
    </source>
</evidence>
<keyword evidence="10" id="KW-0694">RNA-binding</keyword>
<dbReference type="EC" id="2.4.2.9" evidence="10"/>
<dbReference type="InterPro" id="IPR000836">
    <property type="entry name" value="PRTase_dom"/>
</dbReference>